<dbReference type="RefSeq" id="XP_035350517.1">
    <property type="nucleotide sequence ID" value="XM_035494624.1"/>
</dbReference>
<dbReference type="AlphaFoldDB" id="A0A7H8RIB1"/>
<dbReference type="OrthoDB" id="425534at2759"/>
<feature type="signal peptide" evidence="3">
    <location>
        <begin position="1"/>
        <end position="23"/>
    </location>
</feature>
<keyword evidence="2" id="KW-0378">Hydrolase</keyword>
<keyword evidence="3" id="KW-0732">Signal</keyword>
<dbReference type="PANTHER" id="PTHR43248:SF25">
    <property type="entry name" value="AB HYDROLASE-1 DOMAIN-CONTAINING PROTEIN-RELATED"/>
    <property type="match status" value="1"/>
</dbReference>
<evidence type="ECO:0000313" key="7">
    <source>
        <dbReference type="Proteomes" id="UP000509510"/>
    </source>
</evidence>
<comment type="similarity">
    <text evidence="1">Belongs to the peptidase S33 family.</text>
</comment>
<dbReference type="InterPro" id="IPR013595">
    <property type="entry name" value="Pept_S33_TAP-like_C"/>
</dbReference>
<feature type="chain" id="PRO_5028828571" description="Peptidase S33 tripeptidyl aminopeptidase-like C-terminal domain-containing protein" evidence="3">
    <location>
        <begin position="24"/>
        <end position="597"/>
    </location>
</feature>
<protein>
    <recommendedName>
        <fullName evidence="8">Peptidase S33 tripeptidyl aminopeptidase-like C-terminal domain-containing protein</fullName>
    </recommendedName>
</protein>
<name>A0A7H8RIB1_TALRU</name>
<accession>A0A7H8RIB1</accession>
<dbReference type="Pfam" id="PF08386">
    <property type="entry name" value="Abhydrolase_4"/>
    <property type="match status" value="1"/>
</dbReference>
<dbReference type="InterPro" id="IPR051601">
    <property type="entry name" value="Serine_prot/Carboxylest_S33"/>
</dbReference>
<evidence type="ECO:0000259" key="5">
    <source>
        <dbReference type="Pfam" id="PF08386"/>
    </source>
</evidence>
<dbReference type="PANTHER" id="PTHR43248">
    <property type="entry name" value="2-SUCCINYL-6-HYDROXY-2,4-CYCLOHEXADIENE-1-CARBOXYLATE SYNTHASE"/>
    <property type="match status" value="1"/>
</dbReference>
<proteinExistence type="inferred from homology"/>
<evidence type="ECO:0000313" key="6">
    <source>
        <dbReference type="EMBL" id="QKX64343.1"/>
    </source>
</evidence>
<evidence type="ECO:0000259" key="4">
    <source>
        <dbReference type="Pfam" id="PF00561"/>
    </source>
</evidence>
<gene>
    <name evidence="6" type="ORF">TRUGW13939_11517</name>
</gene>
<dbReference type="SUPFAM" id="SSF53474">
    <property type="entry name" value="alpha/beta-Hydrolases"/>
    <property type="match status" value="1"/>
</dbReference>
<evidence type="ECO:0008006" key="8">
    <source>
        <dbReference type="Google" id="ProtNLM"/>
    </source>
</evidence>
<dbReference type="Pfam" id="PF00561">
    <property type="entry name" value="Abhydrolase_1"/>
    <property type="match status" value="1"/>
</dbReference>
<reference evidence="7" key="1">
    <citation type="submission" date="2020-06" db="EMBL/GenBank/DDBJ databases">
        <title>A chromosome-scale genome assembly of Talaromyces rugulosus W13939.</title>
        <authorList>
            <person name="Wang B."/>
            <person name="Guo L."/>
            <person name="Ye K."/>
            <person name="Wang L."/>
        </authorList>
    </citation>
    <scope>NUCLEOTIDE SEQUENCE [LARGE SCALE GENOMIC DNA]</scope>
    <source>
        <strain evidence="7">W13939</strain>
    </source>
</reference>
<sequence>MRPTFILAALSFAFLAAADGSTAQLDWNTITPSRVLQYHECYDGFKCARLEVPLDWANGSDNRTAVIAIAKLPAVVSDDDPTFGGSIFTNPGGPGGSGISYIQRAARNMQNFLDKPGRRHYELVSWDPRGIGHTTPSSDCFHSNTVSRNAWLLEERGNGGLEKGIDAIKHGLSMTKALSQHCKDQGDAMAYVNTPSVARDMVHMVDKIDELRQKESTIKVHGELKKRTKDVVGRLQYIGFSYGTVLGNYFAALYPGRVGRMVLDGVVNVDDYAHGPGWLSSLDDTDEILEQFWQGCHEAGPSVCALASASDASASGPKGRFWSWVAQLDDNPLPVVTSKGFMVIVTGNDIRKFVGVALYDPILFFKPLANTLHQAMAGNTTSLITSMMSFDLIPDLDNVCSAKHNPTILPEARSAVLCGDGDDLTHKDAAWWHKYVQQLMGKSQLFGSYWSIIRFSCSSWPFLPNLSFKGPFKSPIAVPSLAAGHPAAPLLFLSNRLDPVTPLKSARAMASNHPGAALVVQESMGHCTISTAPSQCTKKIVADYLEHGTVPSGETVCGTQCGPWDENCSGYPTASSKSTGEPFPEGSFPSWMFPLGV</sequence>
<feature type="domain" description="Peptidase S33 tripeptidyl aminopeptidase-like C-terminal" evidence="5">
    <location>
        <begin position="444"/>
        <end position="557"/>
    </location>
</feature>
<dbReference type="InterPro" id="IPR029058">
    <property type="entry name" value="AB_hydrolase_fold"/>
</dbReference>
<keyword evidence="7" id="KW-1185">Reference proteome</keyword>
<feature type="domain" description="AB hydrolase-1" evidence="4">
    <location>
        <begin position="91"/>
        <end position="287"/>
    </location>
</feature>
<organism evidence="6 7">
    <name type="scientific">Talaromyces rugulosus</name>
    <name type="common">Penicillium rugulosum</name>
    <dbReference type="NCBI Taxonomy" id="121627"/>
    <lineage>
        <taxon>Eukaryota</taxon>
        <taxon>Fungi</taxon>
        <taxon>Dikarya</taxon>
        <taxon>Ascomycota</taxon>
        <taxon>Pezizomycotina</taxon>
        <taxon>Eurotiomycetes</taxon>
        <taxon>Eurotiomycetidae</taxon>
        <taxon>Eurotiales</taxon>
        <taxon>Trichocomaceae</taxon>
        <taxon>Talaromyces</taxon>
        <taxon>Talaromyces sect. Islandici</taxon>
    </lineage>
</organism>
<dbReference type="KEGG" id="trg:TRUGW13939_11517"/>
<dbReference type="EMBL" id="CP055903">
    <property type="protein sequence ID" value="QKX64343.1"/>
    <property type="molecule type" value="Genomic_DNA"/>
</dbReference>
<dbReference type="Proteomes" id="UP000509510">
    <property type="component" value="Chromosome VI"/>
</dbReference>
<evidence type="ECO:0000256" key="3">
    <source>
        <dbReference type="SAM" id="SignalP"/>
    </source>
</evidence>
<dbReference type="GeneID" id="55998995"/>
<evidence type="ECO:0000256" key="2">
    <source>
        <dbReference type="ARBA" id="ARBA00022801"/>
    </source>
</evidence>
<evidence type="ECO:0000256" key="1">
    <source>
        <dbReference type="ARBA" id="ARBA00010088"/>
    </source>
</evidence>
<dbReference type="InterPro" id="IPR000073">
    <property type="entry name" value="AB_hydrolase_1"/>
</dbReference>
<dbReference type="Gene3D" id="3.40.50.1820">
    <property type="entry name" value="alpha/beta hydrolase"/>
    <property type="match status" value="1"/>
</dbReference>
<dbReference type="GO" id="GO:0016787">
    <property type="term" value="F:hydrolase activity"/>
    <property type="evidence" value="ECO:0007669"/>
    <property type="project" value="UniProtKB-KW"/>
</dbReference>